<dbReference type="OrthoDB" id="180437at2"/>
<dbReference type="RefSeq" id="WP_078815587.1">
    <property type="nucleotide sequence ID" value="NZ_FUYE01000020.1"/>
</dbReference>
<dbReference type="EMBL" id="FUYE01000020">
    <property type="protein sequence ID" value="SKB06342.1"/>
    <property type="molecule type" value="Genomic_DNA"/>
</dbReference>
<organism evidence="2 3">
    <name type="scientific">Prosthecobacter debontii</name>
    <dbReference type="NCBI Taxonomy" id="48467"/>
    <lineage>
        <taxon>Bacteria</taxon>
        <taxon>Pseudomonadati</taxon>
        <taxon>Verrucomicrobiota</taxon>
        <taxon>Verrucomicrobiia</taxon>
        <taxon>Verrucomicrobiales</taxon>
        <taxon>Verrucomicrobiaceae</taxon>
        <taxon>Prosthecobacter</taxon>
    </lineage>
</organism>
<evidence type="ECO:0000313" key="2">
    <source>
        <dbReference type="EMBL" id="SKB06342.1"/>
    </source>
</evidence>
<dbReference type="STRING" id="48467.SAMN02745166_04452"/>
<gene>
    <name evidence="2" type="ORF">SAMN02745166_04452</name>
</gene>
<feature type="chain" id="PRO_5010556976" evidence="1">
    <location>
        <begin position="26"/>
        <end position="1816"/>
    </location>
</feature>
<keyword evidence="3" id="KW-1185">Reference proteome</keyword>
<sequence>MTFPRSSYFRFIALCCLILGSSVSAIGQTINSIQVLNRGNEASSTYLIAADSVDGDANTNRHYVTCSSSVTFPSAGTYRLRYQLIDSSGDVLTEVFKALGSVSAGATINDSSDITSFPSRIGPYERTRLKVEVARREATGSPPPFDFAWFPQASQTEATGRAYYHFPSVTTGDPERNVIAQMTGATLAVRRYLVDSVSGNEYIHAAAGFRLLRYDAWDSIVSVATNIAVTLKLELRRVSDDGVIQVLNDQGNAADFTERPFTVSISPWVSQSGIKVPVTVTASDVDLLDLRLDPAEWLDFDEQYYVKVTVLHEEVLGQPKVTGNAWDTSDAQFFHFTGKLIFGAINTQFTALNGSITTVNVAEPRLNVPVAQDAGGISGTELWTFGTGQNLEVLLKPGGDAVFKGMSVEVSGPTGEPNLLNGVQYSFENLVLTQSGLVGNVSAWMPVGSGYSSTLTENRLQNKLGPVGSVALNQSLAPTSSVAFSGSPKFFVHEETKPFKTEASVITWSPSLGRFTLNATAVHSLRRPLVDAMETIPGLANEFKTKASNDAYWNEVATINTTPYLQASVTGAAQLHATVNLLPNRFFSTHFPKNTSINWTSGVVQIQGDSINSANSSLEGVAGVTVPYGRHCTEVVDECPGGEKSFYYYRINPDSSRLRFTPDGGLHGSGATAFSHLISWGVLNEESPAAHEAVTPFQRGSFLMSGHFLPTTLLPFGSGLTPAYIHLRGVDPANLTQSELPGSAAYVTGTGDYAGMNLRAPSSDAACSFRSRLGGSLSDAYELTSNSKFYLRYGGVSGVQQALGGLSSATGLLMGYPVVFDTFGLSWLSNENILSRTDGSLLVPEPSDFTLAFDDLTFTCLGAPSIGGMAGGSLTEDLDYWQAPFTAFGLEFKHEGICDPSAGFLTVAMRLAAKNISQPLTGVLGFRQNGQVIRPADHLADITSELPLPAVFRVDGPKRTSESPAESYAFTPTRWAYLNHEAADSRPPDVDRVGFWNLVGRMDVPFFEDLKVHAHTSANPAEPLASLHVTGGWGEMFTDRDFDAAHVGFTGSSPASYRSSEAHRTHAHQLWLGLLDFNYPLQWNSARRTFKSPSTVPADLLIMEAQHRVDYLSPDQTEISFGVEYTGLPRISISNALTNLVDENVGVASSLARSAGDQVLAGIEGGVDGFADLLTDRLDAMLAETVAGVVNPGLEVFFVHVKAAAGEAVAAQQDVRQAVKDVVDTYLRPSREAADREQVSQIEGPPLVPISTHLASWVGDLDTQAGLVPSLNLRLSGIETSLFAFAGDADDLENPLPNAGVLGRDAFGSRAVLDALVQNLVTDLAPQYVNVIQSAPRFTFIQEAEGALSQIQASFLDIREAISALRKQLDFELPNHGFLDQLTDLQTQLDIDLQGLVLEALADAVQAYLDEVLNEATSTFPTEAEMNAYLDRLREDIESRVRRELLTRLMATPAIRGVQEALRAKLQVVHLAYREAVDAAFDEVNQIIRKALTGALSGLDDTLNGYAKGLGDVIQAGRITGHAHIQGEALRELRLDARLQLGIPDETPLRFDGYARFQQLDSVGPGGCPDMGGPSPVSAGEVTLGARNTSLEWLSPGVQADVEATVGFYAPQGVPLPISVGGRFETVGSMGFGGAEVTDVKGTVKIGMAPGQNGLVLGENYVGLAGAVRLSGSGLEGCIFLGRACTLEPILFLNPQLGNVLGSGGFTGGYVFGAGRLPIVDFGCLLNLSAGIGAGVFYAAEGPTWGGEMQMSASGEALCVISVRGDVNLIGVKRGDDFRFSGQGRIKGKIGVCPFCKRFNKTVRFTYQGGSWDADY</sequence>
<accession>A0A1T4YX43</accession>
<protein>
    <submittedName>
        <fullName evidence="2">Uncharacterized protein</fullName>
    </submittedName>
</protein>
<evidence type="ECO:0000256" key="1">
    <source>
        <dbReference type="SAM" id="SignalP"/>
    </source>
</evidence>
<dbReference type="Proteomes" id="UP000190774">
    <property type="component" value="Unassembled WGS sequence"/>
</dbReference>
<reference evidence="3" key="1">
    <citation type="submission" date="2017-02" db="EMBL/GenBank/DDBJ databases">
        <authorList>
            <person name="Varghese N."/>
            <person name="Submissions S."/>
        </authorList>
    </citation>
    <scope>NUCLEOTIDE SEQUENCE [LARGE SCALE GENOMIC DNA]</scope>
    <source>
        <strain evidence="3">ATCC 700200</strain>
    </source>
</reference>
<name>A0A1T4YX43_9BACT</name>
<feature type="signal peptide" evidence="1">
    <location>
        <begin position="1"/>
        <end position="25"/>
    </location>
</feature>
<proteinExistence type="predicted"/>
<keyword evidence="1" id="KW-0732">Signal</keyword>
<evidence type="ECO:0000313" key="3">
    <source>
        <dbReference type="Proteomes" id="UP000190774"/>
    </source>
</evidence>